<dbReference type="EMBL" id="CADCXY010000003">
    <property type="protein sequence ID" value="CAB0151215.1"/>
    <property type="molecule type" value="Genomic_DNA"/>
</dbReference>
<feature type="transmembrane region" description="Helical" evidence="1">
    <location>
        <begin position="7"/>
        <end position="27"/>
    </location>
</feature>
<dbReference type="NCBIfam" id="TIGR04370">
    <property type="entry name" value="glyco_rpt_poly"/>
    <property type="match status" value="1"/>
</dbReference>
<feature type="transmembrane region" description="Helical" evidence="1">
    <location>
        <begin position="39"/>
        <end position="60"/>
    </location>
</feature>
<evidence type="ECO:0000313" key="3">
    <source>
        <dbReference type="Proteomes" id="UP000481517"/>
    </source>
</evidence>
<feature type="transmembrane region" description="Helical" evidence="1">
    <location>
        <begin position="157"/>
        <end position="174"/>
    </location>
</feature>
<keyword evidence="1" id="KW-0812">Transmembrane</keyword>
<dbReference type="RefSeq" id="WP_173920599.1">
    <property type="nucleotide sequence ID" value="NZ_CADCXY010000003.1"/>
</dbReference>
<evidence type="ECO:0000313" key="2">
    <source>
        <dbReference type="EMBL" id="CAB0151215.1"/>
    </source>
</evidence>
<sequence>MMRNELLAFIVFLFGMIFYLIPFVYFVNDAELSLKYSESYLLLTSVFIANLVIFLGVLRLSRKYLLADIRDRIKTTRIPPLFKLRDGMVICFSLMAWFFLDVFLSESLLDVSSRGEFLLENYNDRLETGGFSFVTKILKVLLFVTILDIYAHGKKRLAYLLFVIISLLEIVLIVKTSTHRSPIIFIFASIFFAYLVFLKKVRIYSYILIVGMLILPIYFSAAAMMRAGLDINLSDSYSKILTHGYTGLYTVSEIPVLKDALSSGRVEYEYGKQLIYTLLTPIPRVVWSNKPNVSFSSRKTIEIYGAIRPGNWVRTFTLFGEGYAQFGYLGVILYGVIFVAFLNFVFFVLSKHIYVILPMLKYLASFPLFVRADLFSFVGAMLPILIVLLGLKLLTGIERR</sequence>
<reference evidence="2 3" key="1">
    <citation type="submission" date="2020-02" db="EMBL/GenBank/DDBJ databases">
        <authorList>
            <person name="Rodrigo-Torres L."/>
            <person name="Arahal R. D."/>
            <person name="Lucena T."/>
        </authorList>
    </citation>
    <scope>NUCLEOTIDE SEQUENCE [LARGE SCALE GENOMIC DNA]</scope>
    <source>
        <strain evidence="2 3">CECT 9734</strain>
    </source>
</reference>
<protein>
    <recommendedName>
        <fullName evidence="4">Oligosaccharide repeat unit polymerase</fullName>
    </recommendedName>
</protein>
<keyword evidence="3" id="KW-1185">Reference proteome</keyword>
<accession>A0A6S6WMZ8</accession>
<feature type="transmembrane region" description="Helical" evidence="1">
    <location>
        <begin position="81"/>
        <end position="100"/>
    </location>
</feature>
<dbReference type="Proteomes" id="UP000481517">
    <property type="component" value="Unassembled WGS sequence"/>
</dbReference>
<keyword evidence="1" id="KW-0472">Membrane</keyword>
<dbReference type="AlphaFoldDB" id="A0A6S6WMZ8"/>
<name>A0A6S6WMZ8_9GAMM</name>
<proteinExistence type="predicted"/>
<organism evidence="2 3">
    <name type="scientific">Pseudidiomarina piscicola</name>
    <dbReference type="NCBI Taxonomy" id="2614830"/>
    <lineage>
        <taxon>Bacteria</taxon>
        <taxon>Pseudomonadati</taxon>
        <taxon>Pseudomonadota</taxon>
        <taxon>Gammaproteobacteria</taxon>
        <taxon>Alteromonadales</taxon>
        <taxon>Idiomarinaceae</taxon>
        <taxon>Pseudidiomarina</taxon>
    </lineage>
</organism>
<feature type="transmembrane region" description="Helical" evidence="1">
    <location>
        <begin position="130"/>
        <end position="150"/>
    </location>
</feature>
<gene>
    <name evidence="2" type="ORF">PSI9734_01628</name>
</gene>
<keyword evidence="1" id="KW-1133">Transmembrane helix</keyword>
<feature type="transmembrane region" description="Helical" evidence="1">
    <location>
        <begin position="376"/>
        <end position="394"/>
    </location>
</feature>
<feature type="transmembrane region" description="Helical" evidence="1">
    <location>
        <begin position="180"/>
        <end position="197"/>
    </location>
</feature>
<evidence type="ECO:0000256" key="1">
    <source>
        <dbReference type="SAM" id="Phobius"/>
    </source>
</evidence>
<feature type="transmembrane region" description="Helical" evidence="1">
    <location>
        <begin position="353"/>
        <end position="370"/>
    </location>
</feature>
<feature type="transmembrane region" description="Helical" evidence="1">
    <location>
        <begin position="326"/>
        <end position="346"/>
    </location>
</feature>
<feature type="transmembrane region" description="Helical" evidence="1">
    <location>
        <begin position="204"/>
        <end position="225"/>
    </location>
</feature>
<evidence type="ECO:0008006" key="4">
    <source>
        <dbReference type="Google" id="ProtNLM"/>
    </source>
</evidence>